<dbReference type="EMBL" id="BMQB01000011">
    <property type="protein sequence ID" value="GGK07046.1"/>
    <property type="molecule type" value="Genomic_DNA"/>
</dbReference>
<proteinExistence type="predicted"/>
<dbReference type="CDD" id="cd16936">
    <property type="entry name" value="HATPase_RsbW-like"/>
    <property type="match status" value="1"/>
</dbReference>
<dbReference type="SMART" id="SM00065">
    <property type="entry name" value="GAF"/>
    <property type="match status" value="1"/>
</dbReference>
<keyword evidence="6" id="KW-1185">Reference proteome</keyword>
<dbReference type="InterPro" id="IPR001932">
    <property type="entry name" value="PPM-type_phosphatase-like_dom"/>
</dbReference>
<dbReference type="Gene3D" id="3.60.40.10">
    <property type="entry name" value="PPM-type phosphatase domain"/>
    <property type="match status" value="1"/>
</dbReference>
<dbReference type="PANTHER" id="PTHR43156:SF2">
    <property type="entry name" value="STAGE II SPORULATION PROTEIN E"/>
    <property type="match status" value="1"/>
</dbReference>
<accession>A0A8J3FC13</accession>
<dbReference type="InterPro" id="IPR029016">
    <property type="entry name" value="GAF-like_dom_sf"/>
</dbReference>
<dbReference type="InterPro" id="IPR003018">
    <property type="entry name" value="GAF"/>
</dbReference>
<feature type="domain" description="PPM-type phosphatase" evidence="3">
    <location>
        <begin position="188"/>
        <end position="399"/>
    </location>
</feature>
<sequence>MTTDATTGSDRQNRIKLITDAAAPLDSPAAIDELLDHVRVALAVDTATILVVDAHARQLVATAAKGLEEEVWEGFRVAMGQGFAGRVAQTRQPLAIVDVSRSDVVSQILLDKGIRSLLGVPVLAAGVLVGVLHVGTIERREFTETDVKLLQVAADRVSVAGRIRSDGMEQAAALALQRSLLPPQLPEVSGVDLAARYVPGHDLGIGGDWYDVFTLPSGWIGAVIGDVSGHGLRSAVVMGRIRSALRAYALIHDDPAGVLSMLDRKIHHFEAGNLTTALYAMIPPDRSTVHISLAGHLRPILAVPGRPTGMPPIPVDPPLGIGPARYRRRTTVLELPPGAALVCFTDGLVERRAEIIDVGLARLTDVIDPAPAEELCARIMLTIGVDQPTDDVALLAVRRDPAAPAGTPDHPLLAVDFTTAGLGAVRHEIEAVSRHTGGLDDAELDDWVTAINELMVNALRHGGGSGHVTLALTDRLTCEVRDTGAGFAADEYVHRATRPALSPTGGMGLWIVGRMAELVSIDSGPTGTVVRIAARPPETP</sequence>
<dbReference type="Pfam" id="PF13185">
    <property type="entry name" value="GAF_2"/>
    <property type="match status" value="1"/>
</dbReference>
<evidence type="ECO:0000313" key="5">
    <source>
        <dbReference type="EMBL" id="GGK07046.1"/>
    </source>
</evidence>
<dbReference type="InterPro" id="IPR003594">
    <property type="entry name" value="HATPase_dom"/>
</dbReference>
<dbReference type="Pfam" id="PF07228">
    <property type="entry name" value="SpoIIE"/>
    <property type="match status" value="1"/>
</dbReference>
<dbReference type="Gene3D" id="3.30.450.40">
    <property type="match status" value="1"/>
</dbReference>
<organism evidence="5 6">
    <name type="scientific">Pilimelia anulata</name>
    <dbReference type="NCBI Taxonomy" id="53371"/>
    <lineage>
        <taxon>Bacteria</taxon>
        <taxon>Bacillati</taxon>
        <taxon>Actinomycetota</taxon>
        <taxon>Actinomycetes</taxon>
        <taxon>Micromonosporales</taxon>
        <taxon>Micromonosporaceae</taxon>
        <taxon>Pilimelia</taxon>
    </lineage>
</organism>
<evidence type="ECO:0000259" key="2">
    <source>
        <dbReference type="SMART" id="SM00065"/>
    </source>
</evidence>
<dbReference type="SMART" id="SM00331">
    <property type="entry name" value="PP2C_SIG"/>
    <property type="match status" value="1"/>
</dbReference>
<dbReference type="InterPro" id="IPR052016">
    <property type="entry name" value="Bact_Sigma-Reg"/>
</dbReference>
<dbReference type="AlphaFoldDB" id="A0A8J3FC13"/>
<gene>
    <name evidence="5" type="ORF">GCM10010123_41040</name>
</gene>
<dbReference type="PANTHER" id="PTHR43156">
    <property type="entry name" value="STAGE II SPORULATION PROTEIN E-RELATED"/>
    <property type="match status" value="1"/>
</dbReference>
<dbReference type="RefSeq" id="WP_189171839.1">
    <property type="nucleotide sequence ID" value="NZ_BMQB01000011.1"/>
</dbReference>
<keyword evidence="1" id="KW-0378">Hydrolase</keyword>
<evidence type="ECO:0000313" key="6">
    <source>
        <dbReference type="Proteomes" id="UP000649739"/>
    </source>
</evidence>
<dbReference type="InterPro" id="IPR036890">
    <property type="entry name" value="HATPase_C_sf"/>
</dbReference>
<dbReference type="SUPFAM" id="SSF81606">
    <property type="entry name" value="PP2C-like"/>
    <property type="match status" value="1"/>
</dbReference>
<comment type="caution">
    <text evidence="5">The sequence shown here is derived from an EMBL/GenBank/DDBJ whole genome shotgun (WGS) entry which is preliminary data.</text>
</comment>
<name>A0A8J3FC13_9ACTN</name>
<dbReference type="GO" id="GO:0016791">
    <property type="term" value="F:phosphatase activity"/>
    <property type="evidence" value="ECO:0007669"/>
    <property type="project" value="TreeGrafter"/>
</dbReference>
<dbReference type="SUPFAM" id="SSF55781">
    <property type="entry name" value="GAF domain-like"/>
    <property type="match status" value="1"/>
</dbReference>
<dbReference type="InterPro" id="IPR036457">
    <property type="entry name" value="PPM-type-like_dom_sf"/>
</dbReference>
<dbReference type="SMART" id="SM00387">
    <property type="entry name" value="HATPase_c"/>
    <property type="match status" value="1"/>
</dbReference>
<feature type="domain" description="Histidine kinase/HSP90-like ATPase" evidence="4">
    <location>
        <begin position="442"/>
        <end position="538"/>
    </location>
</feature>
<dbReference type="Pfam" id="PF13581">
    <property type="entry name" value="HATPase_c_2"/>
    <property type="match status" value="1"/>
</dbReference>
<evidence type="ECO:0000259" key="4">
    <source>
        <dbReference type="SMART" id="SM00387"/>
    </source>
</evidence>
<dbReference type="Gene3D" id="3.30.565.10">
    <property type="entry name" value="Histidine kinase-like ATPase, C-terminal domain"/>
    <property type="match status" value="1"/>
</dbReference>
<reference evidence="5" key="2">
    <citation type="submission" date="2020-09" db="EMBL/GenBank/DDBJ databases">
        <authorList>
            <person name="Sun Q."/>
            <person name="Ohkuma M."/>
        </authorList>
    </citation>
    <scope>NUCLEOTIDE SEQUENCE</scope>
    <source>
        <strain evidence="5">JCM 3090</strain>
    </source>
</reference>
<protein>
    <submittedName>
        <fullName evidence="5">Uncharacterized protein</fullName>
    </submittedName>
</protein>
<reference evidence="5" key="1">
    <citation type="journal article" date="2014" name="Int. J. Syst. Evol. Microbiol.">
        <title>Complete genome sequence of Corynebacterium casei LMG S-19264T (=DSM 44701T), isolated from a smear-ripened cheese.</title>
        <authorList>
            <consortium name="US DOE Joint Genome Institute (JGI-PGF)"/>
            <person name="Walter F."/>
            <person name="Albersmeier A."/>
            <person name="Kalinowski J."/>
            <person name="Ruckert C."/>
        </authorList>
    </citation>
    <scope>NUCLEOTIDE SEQUENCE</scope>
    <source>
        <strain evidence="5">JCM 3090</strain>
    </source>
</reference>
<feature type="domain" description="GAF" evidence="2">
    <location>
        <begin position="26"/>
        <end position="178"/>
    </location>
</feature>
<dbReference type="SUPFAM" id="SSF55874">
    <property type="entry name" value="ATPase domain of HSP90 chaperone/DNA topoisomerase II/histidine kinase"/>
    <property type="match status" value="1"/>
</dbReference>
<evidence type="ECO:0000256" key="1">
    <source>
        <dbReference type="ARBA" id="ARBA00022801"/>
    </source>
</evidence>
<dbReference type="Proteomes" id="UP000649739">
    <property type="component" value="Unassembled WGS sequence"/>
</dbReference>
<evidence type="ECO:0000259" key="3">
    <source>
        <dbReference type="SMART" id="SM00331"/>
    </source>
</evidence>